<dbReference type="Proteomes" id="UP000756132">
    <property type="component" value="Chromosome 11"/>
</dbReference>
<dbReference type="RefSeq" id="XP_047768400.1">
    <property type="nucleotide sequence ID" value="XM_047912291.1"/>
</dbReference>
<reference evidence="1" key="2">
    <citation type="journal article" date="2022" name="Microb. Genom.">
        <title>A chromosome-scale genome assembly of the tomato pathogen Cladosporium fulvum reveals a compartmentalized genome architecture and the presence of a dispensable chromosome.</title>
        <authorList>
            <person name="Zaccaron A.Z."/>
            <person name="Chen L.H."/>
            <person name="Samaras A."/>
            <person name="Stergiopoulos I."/>
        </authorList>
    </citation>
    <scope>NUCLEOTIDE SEQUENCE</scope>
    <source>
        <strain evidence="1">Race5_Kim</strain>
    </source>
</reference>
<proteinExistence type="predicted"/>
<reference evidence="1" key="1">
    <citation type="submission" date="2021-12" db="EMBL/GenBank/DDBJ databases">
        <authorList>
            <person name="Zaccaron A."/>
            <person name="Stergiopoulos I."/>
        </authorList>
    </citation>
    <scope>NUCLEOTIDE SEQUENCE</scope>
    <source>
        <strain evidence="1">Race5_Kim</strain>
    </source>
</reference>
<gene>
    <name evidence="1" type="ORF">CLAFUR5_13143</name>
</gene>
<evidence type="ECO:0000313" key="1">
    <source>
        <dbReference type="EMBL" id="UJO24034.1"/>
    </source>
</evidence>
<dbReference type="GeneID" id="71993021"/>
<keyword evidence="2" id="KW-1185">Reference proteome</keyword>
<dbReference type="AlphaFoldDB" id="A0A9Q8PKG8"/>
<dbReference type="EMBL" id="CP090173">
    <property type="protein sequence ID" value="UJO24034.1"/>
    <property type="molecule type" value="Genomic_DNA"/>
</dbReference>
<dbReference type="KEGG" id="ffu:CLAFUR5_13143"/>
<protein>
    <submittedName>
        <fullName evidence="1">Uncharacterized protein</fullName>
    </submittedName>
</protein>
<name>A0A9Q8PKG8_PASFU</name>
<evidence type="ECO:0000313" key="2">
    <source>
        <dbReference type="Proteomes" id="UP000756132"/>
    </source>
</evidence>
<sequence>MSSTALIQFTNSPIDDPQAKFLQKCQTLHNKANALLKLMDALDHTEHRKNLAGAIKHVEYVIESTYVADNGVARGEENLAILHFFMRQDLLEQVKREMREKRGLIEELGLEIFGVEGDGGE</sequence>
<organism evidence="1 2">
    <name type="scientific">Passalora fulva</name>
    <name type="common">Tomato leaf mold</name>
    <name type="synonym">Cladosporium fulvum</name>
    <dbReference type="NCBI Taxonomy" id="5499"/>
    <lineage>
        <taxon>Eukaryota</taxon>
        <taxon>Fungi</taxon>
        <taxon>Dikarya</taxon>
        <taxon>Ascomycota</taxon>
        <taxon>Pezizomycotina</taxon>
        <taxon>Dothideomycetes</taxon>
        <taxon>Dothideomycetidae</taxon>
        <taxon>Mycosphaerellales</taxon>
        <taxon>Mycosphaerellaceae</taxon>
        <taxon>Fulvia</taxon>
    </lineage>
</organism>
<accession>A0A9Q8PKG8</accession>